<dbReference type="PROSITE" id="PS51257">
    <property type="entry name" value="PROKAR_LIPOPROTEIN"/>
    <property type="match status" value="1"/>
</dbReference>
<dbReference type="InterPro" id="IPR027304">
    <property type="entry name" value="Trigger_fact/SurA_dom_sf"/>
</dbReference>
<keyword evidence="2" id="KW-1185">Reference proteome</keyword>
<comment type="caution">
    <text evidence="1">The sequence shown here is derived from an EMBL/GenBank/DDBJ whole genome shotgun (WGS) entry which is preliminary data.</text>
</comment>
<gene>
    <name evidence="1" type="ORF">AWE51_17450</name>
</gene>
<dbReference type="OrthoDB" id="9785180at2"/>
<evidence type="ECO:0000313" key="2">
    <source>
        <dbReference type="Proteomes" id="UP000076715"/>
    </source>
</evidence>
<sequence>MRFVIFIMFCIAIVSCKKFGEQIKKEAVARVNDTYLYKEDVEKILPQNSSKEDSVHIVKNYINTWATRQLFIDQAKRNLTQNELKEFDELVQNYQSTLYINAYKNAVIDKSINMEVTEQDLESYYKQNLENFNLNEELVKLRYLHLPSDYKNIVATQRQLNRFKEEDIDELKLKESEFIAYSLNDSIWIQLDQVLNKIPILKKQEKSKLLRSGKYVQLRDSTGVYMVKIKDVLNRKEKAPLQYIKPTIRQIILNKRKLELIKKIEKDITRDAVENKQFEVYN</sequence>
<evidence type="ECO:0000313" key="1">
    <source>
        <dbReference type="EMBL" id="KZS38343.1"/>
    </source>
</evidence>
<dbReference type="Proteomes" id="UP000076715">
    <property type="component" value="Unassembled WGS sequence"/>
</dbReference>
<dbReference type="RefSeq" id="WP_066319254.1">
    <property type="nucleotide sequence ID" value="NZ_LQRT01000058.1"/>
</dbReference>
<dbReference type="EMBL" id="LQRT01000058">
    <property type="protein sequence ID" value="KZS38343.1"/>
    <property type="molecule type" value="Genomic_DNA"/>
</dbReference>
<reference evidence="1 2" key="1">
    <citation type="submission" date="2016-01" db="EMBL/GenBank/DDBJ databases">
        <title>The draft genome sequence of Aquimarina sp. RZW4-3-2.</title>
        <authorList>
            <person name="Wang Y."/>
        </authorList>
    </citation>
    <scope>NUCLEOTIDE SEQUENCE [LARGE SCALE GENOMIC DNA]</scope>
    <source>
        <strain evidence="1 2">RZW4-3-2</strain>
    </source>
</reference>
<dbReference type="SUPFAM" id="SSF109998">
    <property type="entry name" value="Triger factor/SurA peptide-binding domain-like"/>
    <property type="match status" value="1"/>
</dbReference>
<organism evidence="1 2">
    <name type="scientific">Aquimarina aggregata</name>
    <dbReference type="NCBI Taxonomy" id="1642818"/>
    <lineage>
        <taxon>Bacteria</taxon>
        <taxon>Pseudomonadati</taxon>
        <taxon>Bacteroidota</taxon>
        <taxon>Flavobacteriia</taxon>
        <taxon>Flavobacteriales</taxon>
        <taxon>Flavobacteriaceae</taxon>
        <taxon>Aquimarina</taxon>
    </lineage>
</organism>
<name>A0A162WZR3_9FLAO</name>
<protein>
    <recommendedName>
        <fullName evidence="3">Peptidylprolyl isomerase</fullName>
    </recommendedName>
</protein>
<accession>A0A162WZR3</accession>
<dbReference type="STRING" id="1642818.AWE51_17450"/>
<proteinExistence type="predicted"/>
<evidence type="ECO:0008006" key="3">
    <source>
        <dbReference type="Google" id="ProtNLM"/>
    </source>
</evidence>
<dbReference type="AlphaFoldDB" id="A0A162WZR3"/>